<comment type="caution">
    <text evidence="10">The sequence shown here is derived from an EMBL/GenBank/DDBJ whole genome shotgun (WGS) entry which is preliminary data.</text>
</comment>
<organism evidence="10 11">
    <name type="scientific">Proteobacteria bacterium 228</name>
    <dbReference type="NCBI Taxonomy" id="2083153"/>
    <lineage>
        <taxon>Bacteria</taxon>
        <taxon>Pseudomonadati</taxon>
        <taxon>Pseudomonadota</taxon>
    </lineage>
</organism>
<evidence type="ECO:0000313" key="10">
    <source>
        <dbReference type="EMBL" id="PPC79288.1"/>
    </source>
</evidence>
<dbReference type="OrthoDB" id="9809450at2"/>
<dbReference type="AlphaFoldDB" id="A0A2S5KX54"/>
<evidence type="ECO:0000256" key="6">
    <source>
        <dbReference type="ARBA" id="ARBA00023004"/>
    </source>
</evidence>
<name>A0A2S5KX54_9PROT</name>
<gene>
    <name evidence="10" type="ORF">C4K68_00865</name>
</gene>
<dbReference type="SUPFAM" id="SSF50331">
    <property type="entry name" value="MOP-like"/>
    <property type="match status" value="1"/>
</dbReference>
<accession>A0A2S5KX54</accession>
<dbReference type="Proteomes" id="UP000238196">
    <property type="component" value="Unassembled WGS sequence"/>
</dbReference>
<keyword evidence="3" id="KW-0410">Iron transport</keyword>
<feature type="domain" description="ABC transporter" evidence="9">
    <location>
        <begin position="5"/>
        <end position="237"/>
    </location>
</feature>
<dbReference type="CDD" id="cd03259">
    <property type="entry name" value="ABC_Carb_Solutes_like"/>
    <property type="match status" value="1"/>
</dbReference>
<dbReference type="Pfam" id="PF08402">
    <property type="entry name" value="TOBE_2"/>
    <property type="match status" value="1"/>
</dbReference>
<dbReference type="InterPro" id="IPR003593">
    <property type="entry name" value="AAA+_ATPase"/>
</dbReference>
<evidence type="ECO:0000259" key="9">
    <source>
        <dbReference type="PROSITE" id="PS50893"/>
    </source>
</evidence>
<dbReference type="InterPro" id="IPR013611">
    <property type="entry name" value="Transp-assoc_OB_typ2"/>
</dbReference>
<keyword evidence="2" id="KW-1003">Cell membrane</keyword>
<evidence type="ECO:0000256" key="8">
    <source>
        <dbReference type="ARBA" id="ARBA00023136"/>
    </source>
</evidence>
<keyword evidence="6" id="KW-0408">Iron</keyword>
<proteinExistence type="predicted"/>
<reference evidence="10 11" key="1">
    <citation type="submission" date="2018-02" db="EMBL/GenBank/DDBJ databases">
        <title>novel marine gammaproteobacteria from coastal saline agro ecosystem.</title>
        <authorList>
            <person name="Krishnan R."/>
            <person name="Ramesh Kumar N."/>
        </authorList>
    </citation>
    <scope>NUCLEOTIDE SEQUENCE [LARGE SCALE GENOMIC DNA]</scope>
    <source>
        <strain evidence="10 11">228</strain>
    </source>
</reference>
<keyword evidence="8" id="KW-0472">Membrane</keyword>
<dbReference type="SUPFAM" id="SSF52540">
    <property type="entry name" value="P-loop containing nucleoside triphosphate hydrolases"/>
    <property type="match status" value="1"/>
</dbReference>
<evidence type="ECO:0000313" key="11">
    <source>
        <dbReference type="Proteomes" id="UP000238196"/>
    </source>
</evidence>
<dbReference type="Pfam" id="PF00005">
    <property type="entry name" value="ABC_tran"/>
    <property type="match status" value="1"/>
</dbReference>
<keyword evidence="5 10" id="KW-0067">ATP-binding</keyword>
<keyword evidence="1" id="KW-0813">Transport</keyword>
<dbReference type="GO" id="GO:0016887">
    <property type="term" value="F:ATP hydrolysis activity"/>
    <property type="evidence" value="ECO:0007669"/>
    <property type="project" value="InterPro"/>
</dbReference>
<keyword evidence="7" id="KW-0406">Ion transport</keyword>
<dbReference type="SMART" id="SM00382">
    <property type="entry name" value="AAA"/>
    <property type="match status" value="1"/>
</dbReference>
<dbReference type="InterPro" id="IPR015853">
    <property type="entry name" value="ABC_transpr_FbpC"/>
</dbReference>
<evidence type="ECO:0000256" key="7">
    <source>
        <dbReference type="ARBA" id="ARBA00023065"/>
    </source>
</evidence>
<protein>
    <submittedName>
        <fullName evidence="10">Iron ABC transporter ATP-binding protein</fullName>
    </submittedName>
</protein>
<dbReference type="InterPro" id="IPR017871">
    <property type="entry name" value="ABC_transporter-like_CS"/>
</dbReference>
<dbReference type="GO" id="GO:0015697">
    <property type="term" value="P:quaternary ammonium group transport"/>
    <property type="evidence" value="ECO:0007669"/>
    <property type="project" value="UniProtKB-ARBA"/>
</dbReference>
<sequence>MDKVLEVKGLQCSYDGQPVVSEVSFHLHEGEIACLLGPSGCGKTTVLRALAGFNAVEGGEIELYGRVLSAAGVHLPPEQRRIGMVFQDYALFPHLTVAQNIAFGLKGLSRKDADTRVSELLSLVQLEGKGQRYPHELSGGQQQRVALARALAPRPDLLLMDEPFSNLDTDLRRHLAREVREILKQQGIPAVLVTHDQEEAFAFSDKVGVLAEGRLHQWDSPYNLYYSPSSPRVAAFVGKGEFIPGTVRDGLLCTDVGNVMLTCNQWQDGDEVQLFVRPHEIVPADAAGAQAQILAKEFLGTTTLYTLQLSSGRLVSSAVDSHIDLQVGDAVTVSLQPPRPVTFAAA</sequence>
<dbReference type="PROSITE" id="PS50893">
    <property type="entry name" value="ABC_TRANSPORTER_2"/>
    <property type="match status" value="1"/>
</dbReference>
<keyword evidence="4" id="KW-0547">Nucleotide-binding</keyword>
<dbReference type="Gene3D" id="3.40.50.300">
    <property type="entry name" value="P-loop containing nucleotide triphosphate hydrolases"/>
    <property type="match status" value="1"/>
</dbReference>
<dbReference type="GO" id="GO:0015408">
    <property type="term" value="F:ABC-type ferric iron transporter activity"/>
    <property type="evidence" value="ECO:0007669"/>
    <property type="project" value="InterPro"/>
</dbReference>
<evidence type="ECO:0000256" key="1">
    <source>
        <dbReference type="ARBA" id="ARBA00022448"/>
    </source>
</evidence>
<dbReference type="GO" id="GO:0005524">
    <property type="term" value="F:ATP binding"/>
    <property type="evidence" value="ECO:0007669"/>
    <property type="project" value="UniProtKB-KW"/>
</dbReference>
<evidence type="ECO:0000256" key="5">
    <source>
        <dbReference type="ARBA" id="ARBA00022840"/>
    </source>
</evidence>
<dbReference type="InterPro" id="IPR027417">
    <property type="entry name" value="P-loop_NTPase"/>
</dbReference>
<evidence type="ECO:0000256" key="2">
    <source>
        <dbReference type="ARBA" id="ARBA00022475"/>
    </source>
</evidence>
<dbReference type="FunFam" id="3.40.50.300:FF:000425">
    <property type="entry name" value="Probable ABC transporter, ATP-binding subunit"/>
    <property type="match status" value="1"/>
</dbReference>
<evidence type="ECO:0000256" key="4">
    <source>
        <dbReference type="ARBA" id="ARBA00022741"/>
    </source>
</evidence>
<dbReference type="InterPro" id="IPR003439">
    <property type="entry name" value="ABC_transporter-like_ATP-bd"/>
</dbReference>
<dbReference type="EMBL" id="PRLP01000003">
    <property type="protein sequence ID" value="PPC79288.1"/>
    <property type="molecule type" value="Genomic_DNA"/>
</dbReference>
<dbReference type="PANTHER" id="PTHR42781">
    <property type="entry name" value="SPERMIDINE/PUTRESCINE IMPORT ATP-BINDING PROTEIN POTA"/>
    <property type="match status" value="1"/>
</dbReference>
<dbReference type="InterPro" id="IPR008995">
    <property type="entry name" value="Mo/tungstate-bd_C_term_dom"/>
</dbReference>
<evidence type="ECO:0000256" key="3">
    <source>
        <dbReference type="ARBA" id="ARBA00022496"/>
    </source>
</evidence>
<dbReference type="PROSITE" id="PS00211">
    <property type="entry name" value="ABC_TRANSPORTER_1"/>
    <property type="match status" value="1"/>
</dbReference>
<dbReference type="InterPro" id="IPR050093">
    <property type="entry name" value="ABC_SmlMolc_Importer"/>
</dbReference>
<dbReference type="GO" id="GO:0043190">
    <property type="term" value="C:ATP-binding cassette (ABC) transporter complex"/>
    <property type="evidence" value="ECO:0007669"/>
    <property type="project" value="InterPro"/>
</dbReference>
<dbReference type="PANTHER" id="PTHR42781:SF4">
    <property type="entry name" value="SPERMIDINE_PUTRESCINE IMPORT ATP-BINDING PROTEIN POTA"/>
    <property type="match status" value="1"/>
</dbReference>